<gene>
    <name evidence="2" type="ordered locus">Celgi_1224</name>
</gene>
<feature type="compositionally biased region" description="Basic and acidic residues" evidence="1">
    <location>
        <begin position="38"/>
        <end position="61"/>
    </location>
</feature>
<organism evidence="2 3">
    <name type="scientific">Cellulomonas gilvus (strain ATCC 13127 / NRRL B-14078)</name>
    <name type="common">Cellvibrio gilvus</name>
    <dbReference type="NCBI Taxonomy" id="593907"/>
    <lineage>
        <taxon>Bacteria</taxon>
        <taxon>Bacillati</taxon>
        <taxon>Actinomycetota</taxon>
        <taxon>Actinomycetes</taxon>
        <taxon>Micrococcales</taxon>
        <taxon>Cellulomonadaceae</taxon>
        <taxon>Cellulomonas</taxon>
    </lineage>
</organism>
<dbReference type="eggNOG" id="ENOG5033FD4">
    <property type="taxonomic scope" value="Bacteria"/>
</dbReference>
<evidence type="ECO:0000256" key="1">
    <source>
        <dbReference type="SAM" id="MobiDB-lite"/>
    </source>
</evidence>
<dbReference type="STRING" id="593907.Celgi_1224"/>
<evidence type="ECO:0000313" key="2">
    <source>
        <dbReference type="EMBL" id="AEI11743.1"/>
    </source>
</evidence>
<dbReference type="Proteomes" id="UP000000485">
    <property type="component" value="Chromosome"/>
</dbReference>
<protein>
    <submittedName>
        <fullName evidence="2">Uncharacterized protein</fullName>
    </submittedName>
</protein>
<accession>F8A1T6</accession>
<reference evidence="3" key="1">
    <citation type="submission" date="2011-04" db="EMBL/GenBank/DDBJ databases">
        <title>Complete sequence of Cellvibrio gilvus ATCC 13127.</title>
        <authorList>
            <person name="Lucas S."/>
            <person name="Han J."/>
            <person name="Lapidus A."/>
            <person name="Cheng J.-F."/>
            <person name="Goodwin L."/>
            <person name="Pitluck S."/>
            <person name="Peters L."/>
            <person name="Munk A."/>
            <person name="Detter J.C."/>
            <person name="Han C."/>
            <person name="Tapia R."/>
            <person name="Land M."/>
            <person name="Hauser L."/>
            <person name="Kyrpides N."/>
            <person name="Ivanova N."/>
            <person name="Ovchinnikova G."/>
            <person name="Pagani I."/>
            <person name="Mead D."/>
            <person name="Brumm P."/>
            <person name="Woyke T."/>
        </authorList>
    </citation>
    <scope>NUCLEOTIDE SEQUENCE [LARGE SCALE GENOMIC DNA]</scope>
    <source>
        <strain evidence="3">ATCC 13127 / NRRL B-14078</strain>
    </source>
</reference>
<proteinExistence type="predicted"/>
<dbReference type="HOGENOM" id="CLU_1812313_0_0_11"/>
<feature type="region of interest" description="Disordered" evidence="1">
    <location>
        <begin position="38"/>
        <end position="64"/>
    </location>
</feature>
<sequence length="142" mass="14646" precursor="true">MSGGAAPGGSSSGTAGEAMAAAFARLRSLDDELGRVVRAADERSARESPGAREEAARRGELGPHWQRAQVRIDAGLTTLEAVMGGADGSPEAVAIRQAARAQLQASTTAGPDDELTRLRDEVGALQETLTAAARRLRPDGGR</sequence>
<evidence type="ECO:0000313" key="3">
    <source>
        <dbReference type="Proteomes" id="UP000000485"/>
    </source>
</evidence>
<name>F8A1T6_CELGA</name>
<dbReference type="OrthoDB" id="3239501at2"/>
<dbReference type="AlphaFoldDB" id="F8A1T6"/>
<dbReference type="KEGG" id="cga:Celgi_1224"/>
<keyword evidence="3" id="KW-1185">Reference proteome</keyword>
<dbReference type="RefSeq" id="WP_013883262.1">
    <property type="nucleotide sequence ID" value="NC_015671.1"/>
</dbReference>
<dbReference type="EMBL" id="CP002665">
    <property type="protein sequence ID" value="AEI11743.1"/>
    <property type="molecule type" value="Genomic_DNA"/>
</dbReference>